<dbReference type="AlphaFoldDB" id="A0A7C3VLP8"/>
<keyword evidence="1 2" id="KW-0807">Transducer</keyword>
<evidence type="ECO:0000259" key="5">
    <source>
        <dbReference type="PROSITE" id="PS50111"/>
    </source>
</evidence>
<evidence type="ECO:0000256" key="1">
    <source>
        <dbReference type="ARBA" id="ARBA00023224"/>
    </source>
</evidence>
<proteinExistence type="predicted"/>
<dbReference type="EMBL" id="DSPX01000010">
    <property type="protein sequence ID" value="HGF99309.1"/>
    <property type="molecule type" value="Genomic_DNA"/>
</dbReference>
<dbReference type="Gene3D" id="1.10.287.950">
    <property type="entry name" value="Methyl-accepting chemotaxis protein"/>
    <property type="match status" value="1"/>
</dbReference>
<dbReference type="Pfam" id="PF00015">
    <property type="entry name" value="MCPsignal"/>
    <property type="match status" value="1"/>
</dbReference>
<feature type="coiled-coil region" evidence="3">
    <location>
        <begin position="244"/>
        <end position="306"/>
    </location>
</feature>
<keyword evidence="4" id="KW-0812">Transmembrane</keyword>
<dbReference type="PANTHER" id="PTHR32089">
    <property type="entry name" value="METHYL-ACCEPTING CHEMOTAXIS PROTEIN MCPB"/>
    <property type="match status" value="1"/>
</dbReference>
<keyword evidence="4" id="KW-0472">Membrane</keyword>
<protein>
    <submittedName>
        <fullName evidence="6">Methyl-accepting chemotaxis protein</fullName>
    </submittedName>
</protein>
<evidence type="ECO:0000256" key="4">
    <source>
        <dbReference type="SAM" id="Phobius"/>
    </source>
</evidence>
<dbReference type="GO" id="GO:0016020">
    <property type="term" value="C:membrane"/>
    <property type="evidence" value="ECO:0007669"/>
    <property type="project" value="InterPro"/>
</dbReference>
<dbReference type="PANTHER" id="PTHR32089:SF112">
    <property type="entry name" value="LYSOZYME-LIKE PROTEIN-RELATED"/>
    <property type="match status" value="1"/>
</dbReference>
<feature type="transmembrane region" description="Helical" evidence="4">
    <location>
        <begin position="183"/>
        <end position="204"/>
    </location>
</feature>
<keyword evidence="3" id="KW-0175">Coiled coil</keyword>
<evidence type="ECO:0000313" key="6">
    <source>
        <dbReference type="EMBL" id="HGF99309.1"/>
    </source>
</evidence>
<sequence length="484" mass="52337">MKLGKILYVGFAIPIVFLVGLAGYSLYAFGNIDRQVLTIYDDRVVPLQQLKLISDAYGISVIDAVNKANAGRLPPAVALTVIDTVMRESNVHWTKYLSTKLTPEEKTLVGEAEELLFRANQEIGILRQVLATGDGRQIAIFDGRLYDTIDPLTGKIQDLIQIQLDVAAKERDKATQVYVTTQLIFIPLVAVTLLFGVPVGFWIIKRAIVATLTDIISTIASNSTEIAVATEQQERVSQQQAGAVRTTAKAMQQLQQDCQQAASEAQSAATQAREVLALVAVGSQALEKAQGQIHSLKQKQTVLQSDIDRLSDMSSKIGLVANLVGDISDQTNILALNAAIESTHAQSGRGRSGFGVVAREIRKLAEETRQSAGDINILVASIQTVINQGVHATVDSTNSVKSLSEIAMETDVVFHRVQDAIEQVVTKSGQISDTATQQAISIEEVFQAIKELNVAASETASSITQTKIGTHQLKEKALELQQIV</sequence>
<comment type="caution">
    <text evidence="6">The sequence shown here is derived from an EMBL/GenBank/DDBJ whole genome shotgun (WGS) entry which is preliminary data.</text>
</comment>
<feature type="transmembrane region" description="Helical" evidence="4">
    <location>
        <begin position="6"/>
        <end position="29"/>
    </location>
</feature>
<accession>A0A7C3VLP8</accession>
<dbReference type="SMART" id="SM00283">
    <property type="entry name" value="MA"/>
    <property type="match status" value="1"/>
</dbReference>
<dbReference type="InterPro" id="IPR004089">
    <property type="entry name" value="MCPsignal_dom"/>
</dbReference>
<dbReference type="SUPFAM" id="SSF58104">
    <property type="entry name" value="Methyl-accepting chemotaxis protein (MCP) signaling domain"/>
    <property type="match status" value="1"/>
</dbReference>
<dbReference type="Pfam" id="PF12729">
    <property type="entry name" value="4HB_MCP_1"/>
    <property type="match status" value="1"/>
</dbReference>
<gene>
    <name evidence="6" type="ORF">ENR15_01180</name>
</gene>
<evidence type="ECO:0000256" key="3">
    <source>
        <dbReference type="SAM" id="Coils"/>
    </source>
</evidence>
<dbReference type="InterPro" id="IPR024478">
    <property type="entry name" value="HlyB_4HB_MCP"/>
</dbReference>
<dbReference type="GO" id="GO:0007165">
    <property type="term" value="P:signal transduction"/>
    <property type="evidence" value="ECO:0007669"/>
    <property type="project" value="UniProtKB-KW"/>
</dbReference>
<keyword evidence="4" id="KW-1133">Transmembrane helix</keyword>
<name>A0A7C3VLP8_9CYAN</name>
<reference evidence="6" key="1">
    <citation type="journal article" date="2020" name="mSystems">
        <title>Genome- and Community-Level Interaction Insights into Carbon Utilization and Element Cycling Functions of Hydrothermarchaeota in Hydrothermal Sediment.</title>
        <authorList>
            <person name="Zhou Z."/>
            <person name="Liu Y."/>
            <person name="Xu W."/>
            <person name="Pan J."/>
            <person name="Luo Z.H."/>
            <person name="Li M."/>
        </authorList>
    </citation>
    <scope>NUCLEOTIDE SEQUENCE [LARGE SCALE GENOMIC DNA]</scope>
    <source>
        <strain evidence="6">SpSt-374</strain>
    </source>
</reference>
<feature type="domain" description="Methyl-accepting transducer" evidence="5">
    <location>
        <begin position="215"/>
        <end position="453"/>
    </location>
</feature>
<organism evidence="6">
    <name type="scientific">Planktothricoides sp. SpSt-374</name>
    <dbReference type="NCBI Taxonomy" id="2282167"/>
    <lineage>
        <taxon>Bacteria</taxon>
        <taxon>Bacillati</taxon>
        <taxon>Cyanobacteriota</taxon>
        <taxon>Cyanophyceae</taxon>
        <taxon>Oscillatoriophycideae</taxon>
        <taxon>Oscillatoriales</taxon>
        <taxon>Oscillatoriaceae</taxon>
        <taxon>Planktothricoides</taxon>
    </lineage>
</organism>
<evidence type="ECO:0000256" key="2">
    <source>
        <dbReference type="PROSITE-ProRule" id="PRU00284"/>
    </source>
</evidence>
<dbReference type="PROSITE" id="PS50111">
    <property type="entry name" value="CHEMOTAXIS_TRANSDUC_2"/>
    <property type="match status" value="1"/>
</dbReference>